<dbReference type="KEGG" id="bmor:101736085"/>
<dbReference type="GO" id="GO:0060271">
    <property type="term" value="P:cilium assembly"/>
    <property type="evidence" value="ECO:0007669"/>
    <property type="project" value="TreeGrafter"/>
</dbReference>
<evidence type="ECO:0000313" key="9">
    <source>
        <dbReference type="EnsemblMetazoa" id="XP_004923392.2"/>
    </source>
</evidence>
<dbReference type="OrthoDB" id="2119217at2759"/>
<proteinExistence type="inferred from homology"/>
<evidence type="ECO:0000313" key="10">
    <source>
        <dbReference type="Proteomes" id="UP000005204"/>
    </source>
</evidence>
<feature type="compositionally biased region" description="Basic and acidic residues" evidence="8">
    <location>
        <begin position="108"/>
        <end position="120"/>
    </location>
</feature>
<comment type="subcellular location">
    <subcellularLocation>
        <location evidence="1">Cytoplasm</location>
        <location evidence="1">Cytoskeleton</location>
        <location evidence="1">Cilium basal body</location>
    </subcellularLocation>
</comment>
<evidence type="ECO:0000256" key="2">
    <source>
        <dbReference type="ARBA" id="ARBA00007700"/>
    </source>
</evidence>
<dbReference type="InterPro" id="IPR022088">
    <property type="entry name" value="Intraflagellar_transp_cmplxB"/>
</dbReference>
<dbReference type="PANTHER" id="PTHR13376:SF0">
    <property type="entry name" value="INTRAFLAGELLAR TRANSPORT PROTEIN 46 HOMOLOG"/>
    <property type="match status" value="1"/>
</dbReference>
<feature type="region of interest" description="Disordered" evidence="8">
    <location>
        <begin position="45"/>
        <end position="147"/>
    </location>
</feature>
<keyword evidence="6" id="KW-0206">Cytoskeleton</keyword>
<comment type="similarity">
    <text evidence="2">Belongs to the IFT46 family.</text>
</comment>
<evidence type="ECO:0000256" key="3">
    <source>
        <dbReference type="ARBA" id="ARBA00017206"/>
    </source>
</evidence>
<feature type="compositionally biased region" description="Polar residues" evidence="8">
    <location>
        <begin position="1"/>
        <end position="13"/>
    </location>
</feature>
<dbReference type="GO" id="GO:0005815">
    <property type="term" value="C:microtubule organizing center"/>
    <property type="evidence" value="ECO:0007669"/>
    <property type="project" value="TreeGrafter"/>
</dbReference>
<protein>
    <recommendedName>
        <fullName evidence="3">Intraflagellar transport protein 46 homolog</fullName>
    </recommendedName>
</protein>
<dbReference type="OMA" id="IDFKLQP"/>
<dbReference type="Proteomes" id="UP000005204">
    <property type="component" value="Unassembled WGS sequence"/>
</dbReference>
<keyword evidence="7" id="KW-0966">Cell projection</keyword>
<evidence type="ECO:0000256" key="4">
    <source>
        <dbReference type="ARBA" id="ARBA00022490"/>
    </source>
</evidence>
<dbReference type="PANTHER" id="PTHR13376">
    <property type="entry name" value="INTRAFLAGELLAR TRANSPORT PROTEIN 46 HOMOLOG"/>
    <property type="match status" value="1"/>
</dbReference>
<feature type="compositionally biased region" description="Basic and acidic residues" evidence="8">
    <location>
        <begin position="79"/>
        <end position="96"/>
    </location>
</feature>
<accession>A0A8R1WF26</accession>
<organism evidence="9 10">
    <name type="scientific">Bombyx mori</name>
    <name type="common">Silk moth</name>
    <dbReference type="NCBI Taxonomy" id="7091"/>
    <lineage>
        <taxon>Eukaryota</taxon>
        <taxon>Metazoa</taxon>
        <taxon>Ecdysozoa</taxon>
        <taxon>Arthropoda</taxon>
        <taxon>Hexapoda</taxon>
        <taxon>Insecta</taxon>
        <taxon>Pterygota</taxon>
        <taxon>Neoptera</taxon>
        <taxon>Endopterygota</taxon>
        <taxon>Lepidoptera</taxon>
        <taxon>Glossata</taxon>
        <taxon>Ditrysia</taxon>
        <taxon>Bombycoidea</taxon>
        <taxon>Bombycidae</taxon>
        <taxon>Bombycinae</taxon>
        <taxon>Bombyx</taxon>
    </lineage>
</organism>
<keyword evidence="5" id="KW-0969">Cilium</keyword>
<reference evidence="10" key="1">
    <citation type="journal article" date="2008" name="Insect Biochem. Mol. Biol.">
        <title>The genome of a lepidopteran model insect, the silkworm Bombyx mori.</title>
        <authorList>
            <consortium name="International Silkworm Genome Consortium"/>
        </authorList>
    </citation>
    <scope>NUCLEOTIDE SEQUENCE [LARGE SCALE GENOMIC DNA]</scope>
    <source>
        <strain evidence="10">p50T</strain>
    </source>
</reference>
<evidence type="ECO:0000256" key="7">
    <source>
        <dbReference type="ARBA" id="ARBA00023273"/>
    </source>
</evidence>
<dbReference type="GO" id="GO:0031514">
    <property type="term" value="C:motile cilium"/>
    <property type="evidence" value="ECO:0007669"/>
    <property type="project" value="TreeGrafter"/>
</dbReference>
<feature type="region of interest" description="Disordered" evidence="8">
    <location>
        <begin position="1"/>
        <end position="21"/>
    </location>
</feature>
<sequence>MATNDKQSQTARTPENVPMYDETVVVDASEIDSPSSDEEVVRATMAKFNPPVRHTARHDFDSDSQSDSGSDNFLGNTSLEDKVPDKKPLVPEKANDVQKNVTKVTKAGSERPKASSKRNDSSNSETDSGEMERERPDPLIGSGRKRGGVVIPAEGAYDPKLYQDLKVPPEMENIFQYIMKYTPQKIDIDFKLQPFVPEYVPAVGDIDAFLKVTTPACDVRGGQLAEQVLEHIDNLGLTVLDEPSAEQSDSALLHLQLRAISKTNHSKTTVLTKKIDNPESNPKAIDRWIKDVAELHLSKPAPTVSYTSKMPDIDTLMEEWPESMEEALNEVGFPSASLDCSLSQYCELVCGMFDVPVVGSGAPGRIQAVHQLFTLYCAVKHSQLYADRIKETSEGVS</sequence>
<gene>
    <name evidence="9" type="primary">101736085</name>
</gene>
<dbReference type="GO" id="GO:0042073">
    <property type="term" value="P:intraciliary transport"/>
    <property type="evidence" value="ECO:0007669"/>
    <property type="project" value="InterPro"/>
</dbReference>
<dbReference type="AlphaFoldDB" id="A0A8R1WF26"/>
<dbReference type="Pfam" id="PF12317">
    <property type="entry name" value="IFT46_B_C"/>
    <property type="match status" value="1"/>
</dbReference>
<name>A0A8R1WF26_BOMMO</name>
<dbReference type="SMR" id="A0A8R1WF26"/>
<evidence type="ECO:0000256" key="1">
    <source>
        <dbReference type="ARBA" id="ARBA00004120"/>
    </source>
</evidence>
<evidence type="ECO:0000256" key="6">
    <source>
        <dbReference type="ARBA" id="ARBA00023212"/>
    </source>
</evidence>
<evidence type="ECO:0000256" key="8">
    <source>
        <dbReference type="SAM" id="MobiDB-lite"/>
    </source>
</evidence>
<dbReference type="EnsemblMetazoa" id="XM_004923335.4">
    <property type="protein sequence ID" value="XP_004923392.2"/>
    <property type="gene ID" value="LOC101736085"/>
</dbReference>
<keyword evidence="4" id="KW-0963">Cytoplasm</keyword>
<keyword evidence="10" id="KW-1185">Reference proteome</keyword>
<dbReference type="GO" id="GO:0030992">
    <property type="term" value="C:intraciliary transport particle B"/>
    <property type="evidence" value="ECO:0007669"/>
    <property type="project" value="TreeGrafter"/>
</dbReference>
<reference evidence="9" key="2">
    <citation type="submission" date="2022-06" db="UniProtKB">
        <authorList>
            <consortium name="EnsemblMetazoa"/>
        </authorList>
    </citation>
    <scope>IDENTIFICATION</scope>
    <source>
        <strain evidence="9">p50T (Dazao)</strain>
    </source>
</reference>
<evidence type="ECO:0000256" key="5">
    <source>
        <dbReference type="ARBA" id="ARBA00023069"/>
    </source>
</evidence>